<evidence type="ECO:0000256" key="1">
    <source>
        <dbReference type="SAM" id="MobiDB-lite"/>
    </source>
</evidence>
<evidence type="ECO:0000313" key="2">
    <source>
        <dbReference type="EnsemblMetazoa" id="ACHR014265-PA"/>
    </source>
</evidence>
<proteinExistence type="predicted"/>
<protein>
    <submittedName>
        <fullName evidence="2">Uncharacterized protein</fullName>
    </submittedName>
</protein>
<feature type="region of interest" description="Disordered" evidence="1">
    <location>
        <begin position="1"/>
        <end position="26"/>
    </location>
</feature>
<dbReference type="Proteomes" id="UP000075881">
    <property type="component" value="Unassembled WGS sequence"/>
</dbReference>
<organism evidence="2 3">
    <name type="scientific">Anopheles christyi</name>
    <dbReference type="NCBI Taxonomy" id="43041"/>
    <lineage>
        <taxon>Eukaryota</taxon>
        <taxon>Metazoa</taxon>
        <taxon>Ecdysozoa</taxon>
        <taxon>Arthropoda</taxon>
        <taxon>Hexapoda</taxon>
        <taxon>Insecta</taxon>
        <taxon>Pterygota</taxon>
        <taxon>Neoptera</taxon>
        <taxon>Endopterygota</taxon>
        <taxon>Diptera</taxon>
        <taxon>Nematocera</taxon>
        <taxon>Culicoidea</taxon>
        <taxon>Culicidae</taxon>
        <taxon>Anophelinae</taxon>
        <taxon>Anopheles</taxon>
    </lineage>
</organism>
<accession>A0A182KII9</accession>
<sequence>MLKGRVGGDSLPPRTSPWTTRLPKLN</sequence>
<reference evidence="2" key="2">
    <citation type="submission" date="2020-05" db="UniProtKB">
        <authorList>
            <consortium name="EnsemblMetazoa"/>
        </authorList>
    </citation>
    <scope>IDENTIFICATION</scope>
    <source>
        <strain evidence="2">ACHKN1017</strain>
    </source>
</reference>
<reference evidence="3" key="1">
    <citation type="submission" date="2013-03" db="EMBL/GenBank/DDBJ databases">
        <title>The Genome Sequence of Anopheles christyi ACHKN1017.</title>
        <authorList>
            <consortium name="The Broad Institute Genomics Platform"/>
            <person name="Neafsey D.E."/>
            <person name="Besansky N."/>
            <person name="Walker B."/>
            <person name="Young S.K."/>
            <person name="Zeng Q."/>
            <person name="Gargeya S."/>
            <person name="Fitzgerald M."/>
            <person name="Haas B."/>
            <person name="Abouelleil A."/>
            <person name="Allen A.W."/>
            <person name="Alvarado L."/>
            <person name="Arachchi H.M."/>
            <person name="Berlin A.M."/>
            <person name="Chapman S.B."/>
            <person name="Gainer-Dewar J."/>
            <person name="Goldberg J."/>
            <person name="Griggs A."/>
            <person name="Gujja S."/>
            <person name="Hansen M."/>
            <person name="Howarth C."/>
            <person name="Imamovic A."/>
            <person name="Ireland A."/>
            <person name="Larimer J."/>
            <person name="McCowan C."/>
            <person name="Murphy C."/>
            <person name="Pearson M."/>
            <person name="Poon T.W."/>
            <person name="Priest M."/>
            <person name="Roberts A."/>
            <person name="Saif S."/>
            <person name="Shea T."/>
            <person name="Sisk P."/>
            <person name="Sykes S."/>
            <person name="Wortman J."/>
            <person name="Nusbaum C."/>
            <person name="Birren B."/>
        </authorList>
    </citation>
    <scope>NUCLEOTIDE SEQUENCE [LARGE SCALE GENOMIC DNA]</scope>
    <source>
        <strain evidence="3">ACHKN1017</strain>
    </source>
</reference>
<dbReference type="AlphaFoldDB" id="A0A182KII9"/>
<evidence type="ECO:0000313" key="3">
    <source>
        <dbReference type="Proteomes" id="UP000075881"/>
    </source>
</evidence>
<keyword evidence="3" id="KW-1185">Reference proteome</keyword>
<name>A0A182KII9_9DIPT</name>
<dbReference type="VEuPathDB" id="VectorBase:ACHR014265"/>
<dbReference type="EnsemblMetazoa" id="ACHR014265-RA">
    <property type="protein sequence ID" value="ACHR014265-PA"/>
    <property type="gene ID" value="ACHR014265"/>
</dbReference>